<keyword evidence="2" id="KW-0479">Metal-binding</keyword>
<organism evidence="5">
    <name type="scientific">hydrothermal vent metagenome</name>
    <dbReference type="NCBI Taxonomy" id="652676"/>
    <lineage>
        <taxon>unclassified sequences</taxon>
        <taxon>metagenomes</taxon>
        <taxon>ecological metagenomes</taxon>
    </lineage>
</organism>
<dbReference type="Pfam" id="PF02239">
    <property type="entry name" value="Cytochrom_D1"/>
    <property type="match status" value="2"/>
</dbReference>
<keyword evidence="3" id="KW-0408">Iron</keyword>
<dbReference type="InterPro" id="IPR051200">
    <property type="entry name" value="Host-pathogen_enzymatic-act"/>
</dbReference>
<dbReference type="SUPFAM" id="SSF46626">
    <property type="entry name" value="Cytochrome c"/>
    <property type="match status" value="1"/>
</dbReference>
<gene>
    <name evidence="5" type="ORF">MNBD_GAMMA20-404</name>
</gene>
<protein>
    <submittedName>
        <fullName evidence="5">Nitrite reductase associated c-type cytochorome NirN</fullName>
    </submittedName>
</protein>
<dbReference type="Gene3D" id="1.10.760.10">
    <property type="entry name" value="Cytochrome c-like domain"/>
    <property type="match status" value="1"/>
</dbReference>
<evidence type="ECO:0000259" key="4">
    <source>
        <dbReference type="PROSITE" id="PS51007"/>
    </source>
</evidence>
<dbReference type="InterPro" id="IPR009056">
    <property type="entry name" value="Cyt_c-like_dom"/>
</dbReference>
<dbReference type="GO" id="GO:0046872">
    <property type="term" value="F:metal ion binding"/>
    <property type="evidence" value="ECO:0007669"/>
    <property type="project" value="UniProtKB-KW"/>
</dbReference>
<feature type="domain" description="Cytochrome c" evidence="4">
    <location>
        <begin position="24"/>
        <end position="102"/>
    </location>
</feature>
<evidence type="ECO:0000256" key="2">
    <source>
        <dbReference type="ARBA" id="ARBA00022723"/>
    </source>
</evidence>
<dbReference type="PROSITE" id="PS51007">
    <property type="entry name" value="CYTC"/>
    <property type="match status" value="1"/>
</dbReference>
<dbReference type="PANTHER" id="PTHR47197:SF3">
    <property type="entry name" value="DIHYDRO-HEME D1 DEHYDROGENASE"/>
    <property type="match status" value="1"/>
</dbReference>
<accession>A0A3B1ANX8</accession>
<dbReference type="CDD" id="cd20777">
    <property type="entry name" value="8prop_heme-binding_NirN"/>
    <property type="match status" value="1"/>
</dbReference>
<dbReference type="SUPFAM" id="SSF51004">
    <property type="entry name" value="C-terminal (heme d1) domain of cytochrome cd1-nitrite reductase"/>
    <property type="match status" value="1"/>
</dbReference>
<keyword evidence="1" id="KW-0349">Heme</keyword>
<evidence type="ECO:0000256" key="1">
    <source>
        <dbReference type="ARBA" id="ARBA00022617"/>
    </source>
</evidence>
<sequence length="524" mass="58184">MTKTIISLSALLLFALTSGIGNATPPPSPSQLYDKHCGDCHGKDRLGRMGPALLPGNLGRTSPTKAHTAIHEGLAATQMPAFGDQLSEAQIQTLVDYIFTPLPQTPQWGTEEIIASQIIHNAPGSLPNKPIYDADPLNLFIVVEIGDHHATILDGDNFEPIYRFPTRRALHGGPKYAQNGRFVYFASRDGWISKFDMYNLKLVAEIRAGINTRNLAVSGDGRYVMVGNYLPHTLVALDASDLSLIKVIPVGDEKGLKSSRVSAVYQAAPRNSFIAALKDIPEVWEISYADDAKPPYTGLVHDYRKDSGDVLPDETMRFPVRRIVLENYLDDFFFDQDYRFLMGSAREGGRGQVVFLDGARKVADIDLPGFPHLGSGITWKYQGFTVMASPNLKEGVVSIIDMRNWKVIKRIDTLGPGFFMRSHENTPYAWVDVFFGPNKDVMHIIDKRTLEIVKTLRPAPGKTVGHVEFTRDGSHALVSIWEMDGALIIYDAKTLQEVKRIPMKKPSGKYNVYNKTRRSAGTSH</sequence>
<dbReference type="InterPro" id="IPR003143">
    <property type="entry name" value="Cyt_cd1_C_sf"/>
</dbReference>
<evidence type="ECO:0000256" key="3">
    <source>
        <dbReference type="ARBA" id="ARBA00023004"/>
    </source>
</evidence>
<proteinExistence type="predicted"/>
<dbReference type="InterPro" id="IPR036909">
    <property type="entry name" value="Cyt_c-like_dom_sf"/>
</dbReference>
<dbReference type="AlphaFoldDB" id="A0A3B1ANX8"/>
<dbReference type="InterPro" id="IPR011048">
    <property type="entry name" value="Haem_d1_sf"/>
</dbReference>
<dbReference type="Pfam" id="PF13442">
    <property type="entry name" value="Cytochrome_CBB3"/>
    <property type="match status" value="1"/>
</dbReference>
<dbReference type="EMBL" id="UOFU01000216">
    <property type="protein sequence ID" value="VAX01068.1"/>
    <property type="molecule type" value="Genomic_DNA"/>
</dbReference>
<evidence type="ECO:0000313" key="5">
    <source>
        <dbReference type="EMBL" id="VAX01068.1"/>
    </source>
</evidence>
<dbReference type="Gene3D" id="2.140.10.20">
    <property type="entry name" value="C-terminal (heme d1) domain of cytochrome cd1-nitrite reductase"/>
    <property type="match status" value="1"/>
</dbReference>
<dbReference type="GO" id="GO:0009055">
    <property type="term" value="F:electron transfer activity"/>
    <property type="evidence" value="ECO:0007669"/>
    <property type="project" value="InterPro"/>
</dbReference>
<name>A0A3B1ANX8_9ZZZZ</name>
<dbReference type="GO" id="GO:0020037">
    <property type="term" value="F:heme binding"/>
    <property type="evidence" value="ECO:0007669"/>
    <property type="project" value="InterPro"/>
</dbReference>
<reference evidence="5" key="1">
    <citation type="submission" date="2018-06" db="EMBL/GenBank/DDBJ databases">
        <authorList>
            <person name="Zhirakovskaya E."/>
        </authorList>
    </citation>
    <scope>NUCLEOTIDE SEQUENCE</scope>
</reference>
<dbReference type="PANTHER" id="PTHR47197">
    <property type="entry name" value="PROTEIN NIRF"/>
    <property type="match status" value="1"/>
</dbReference>